<evidence type="ECO:0000313" key="1">
    <source>
        <dbReference type="EMBL" id="JAH49428.1"/>
    </source>
</evidence>
<proteinExistence type="predicted"/>
<name>A0A0E9T9K7_ANGAN</name>
<protein>
    <submittedName>
        <fullName evidence="1">Uncharacterized protein</fullName>
    </submittedName>
</protein>
<dbReference type="EMBL" id="GBXM01059149">
    <property type="protein sequence ID" value="JAH49428.1"/>
    <property type="molecule type" value="Transcribed_RNA"/>
</dbReference>
<reference evidence="1" key="2">
    <citation type="journal article" date="2015" name="Fish Shellfish Immunol.">
        <title>Early steps in the European eel (Anguilla anguilla)-Vibrio vulnificus interaction in the gills: Role of the RtxA13 toxin.</title>
        <authorList>
            <person name="Callol A."/>
            <person name="Pajuelo D."/>
            <person name="Ebbesson L."/>
            <person name="Teles M."/>
            <person name="MacKenzie S."/>
            <person name="Amaro C."/>
        </authorList>
    </citation>
    <scope>NUCLEOTIDE SEQUENCE</scope>
</reference>
<accession>A0A0E9T9K7</accession>
<dbReference type="AlphaFoldDB" id="A0A0E9T9K7"/>
<sequence>MKQMARGCWILSFNEENLSGVMHRKWVK</sequence>
<organism evidence="1">
    <name type="scientific">Anguilla anguilla</name>
    <name type="common">European freshwater eel</name>
    <name type="synonym">Muraena anguilla</name>
    <dbReference type="NCBI Taxonomy" id="7936"/>
    <lineage>
        <taxon>Eukaryota</taxon>
        <taxon>Metazoa</taxon>
        <taxon>Chordata</taxon>
        <taxon>Craniata</taxon>
        <taxon>Vertebrata</taxon>
        <taxon>Euteleostomi</taxon>
        <taxon>Actinopterygii</taxon>
        <taxon>Neopterygii</taxon>
        <taxon>Teleostei</taxon>
        <taxon>Anguilliformes</taxon>
        <taxon>Anguillidae</taxon>
        <taxon>Anguilla</taxon>
    </lineage>
</organism>
<reference evidence="1" key="1">
    <citation type="submission" date="2014-11" db="EMBL/GenBank/DDBJ databases">
        <authorList>
            <person name="Amaro Gonzalez C."/>
        </authorList>
    </citation>
    <scope>NUCLEOTIDE SEQUENCE</scope>
</reference>